<evidence type="ECO:0000313" key="3">
    <source>
        <dbReference type="Proteomes" id="UP000176005"/>
    </source>
</evidence>
<name>A0A1E7L6A5_9ACTN</name>
<dbReference type="AlphaFoldDB" id="A0A1E7L6A5"/>
<evidence type="ECO:0000313" key="2">
    <source>
        <dbReference type="EMBL" id="OEV11726.1"/>
    </source>
</evidence>
<keyword evidence="3" id="KW-1185">Reference proteome</keyword>
<proteinExistence type="predicted"/>
<feature type="compositionally biased region" description="Acidic residues" evidence="1">
    <location>
        <begin position="49"/>
        <end position="60"/>
    </location>
</feature>
<accession>A0A1E7L6A5</accession>
<dbReference type="EMBL" id="LJGW01000194">
    <property type="protein sequence ID" value="OEV11726.1"/>
    <property type="molecule type" value="Genomic_DNA"/>
</dbReference>
<dbReference type="Proteomes" id="UP000176005">
    <property type="component" value="Unassembled WGS sequence"/>
</dbReference>
<feature type="region of interest" description="Disordered" evidence="1">
    <location>
        <begin position="34"/>
        <end position="68"/>
    </location>
</feature>
<evidence type="ECO:0000256" key="1">
    <source>
        <dbReference type="SAM" id="MobiDB-lite"/>
    </source>
</evidence>
<organism evidence="2 3">
    <name type="scientific">Streptomyces nanshensis</name>
    <dbReference type="NCBI Taxonomy" id="518642"/>
    <lineage>
        <taxon>Bacteria</taxon>
        <taxon>Bacillati</taxon>
        <taxon>Actinomycetota</taxon>
        <taxon>Actinomycetes</taxon>
        <taxon>Kitasatosporales</taxon>
        <taxon>Streptomycetaceae</taxon>
        <taxon>Streptomyces</taxon>
    </lineage>
</organism>
<protein>
    <submittedName>
        <fullName evidence="2">Uncharacterized protein</fullName>
    </submittedName>
</protein>
<reference evidence="2 3" key="1">
    <citation type="journal article" date="2016" name="Front. Microbiol.">
        <title>Comparative Genomics Analysis of Streptomyces Species Reveals Their Adaptation to the Marine Environment and Their Diversity at the Genomic Level.</title>
        <authorList>
            <person name="Tian X."/>
            <person name="Zhang Z."/>
            <person name="Yang T."/>
            <person name="Chen M."/>
            <person name="Li J."/>
            <person name="Chen F."/>
            <person name="Yang J."/>
            <person name="Li W."/>
            <person name="Zhang B."/>
            <person name="Zhang Z."/>
            <person name="Wu J."/>
            <person name="Zhang C."/>
            <person name="Long L."/>
            <person name="Xiao J."/>
        </authorList>
    </citation>
    <scope>NUCLEOTIDE SEQUENCE [LARGE SCALE GENOMIC DNA]</scope>
    <source>
        <strain evidence="2 3">SCSIO 10429</strain>
    </source>
</reference>
<gene>
    <name evidence="2" type="ORF">AN218_11600</name>
</gene>
<sequence length="68" mass="6947">MTVNSPRCTLSSWWTAKALFSMISGFGGAALGAIGAIPPPYADPRTDEPAESDSESDSESGSEGGRPA</sequence>
<comment type="caution">
    <text evidence="2">The sequence shown here is derived from an EMBL/GenBank/DDBJ whole genome shotgun (WGS) entry which is preliminary data.</text>
</comment>